<reference evidence="2 3" key="1">
    <citation type="submission" date="2024-04" db="EMBL/GenBank/DDBJ databases">
        <title>Phyllosticta paracitricarpa is synonymous to the EU quarantine fungus P. citricarpa based on phylogenomic analyses.</title>
        <authorList>
            <consortium name="Lawrence Berkeley National Laboratory"/>
            <person name="Van Ingen-Buijs V.A."/>
            <person name="Van Westerhoven A.C."/>
            <person name="Haridas S."/>
            <person name="Skiadas P."/>
            <person name="Martin F."/>
            <person name="Groenewald J.Z."/>
            <person name="Crous P.W."/>
            <person name="Seidl M.F."/>
        </authorList>
    </citation>
    <scope>NUCLEOTIDE SEQUENCE [LARGE SCALE GENOMIC DNA]</scope>
    <source>
        <strain evidence="2 3">CBS 123371</strain>
    </source>
</reference>
<feature type="compositionally biased region" description="Basic and acidic residues" evidence="1">
    <location>
        <begin position="378"/>
        <end position="387"/>
    </location>
</feature>
<evidence type="ECO:0000256" key="1">
    <source>
        <dbReference type="SAM" id="MobiDB-lite"/>
    </source>
</evidence>
<dbReference type="EMBL" id="JBBPHU010000014">
    <property type="protein sequence ID" value="KAK7510477.1"/>
    <property type="molecule type" value="Genomic_DNA"/>
</dbReference>
<protein>
    <submittedName>
        <fullName evidence="2">Uncharacterized protein</fullName>
    </submittedName>
</protein>
<evidence type="ECO:0000313" key="2">
    <source>
        <dbReference type="EMBL" id="KAK7510477.1"/>
    </source>
</evidence>
<evidence type="ECO:0000313" key="3">
    <source>
        <dbReference type="Proteomes" id="UP001363622"/>
    </source>
</evidence>
<name>A0ABR1KEU4_9PEZI</name>
<organism evidence="2 3">
    <name type="scientific">Phyllosticta citriasiana</name>
    <dbReference type="NCBI Taxonomy" id="595635"/>
    <lineage>
        <taxon>Eukaryota</taxon>
        <taxon>Fungi</taxon>
        <taxon>Dikarya</taxon>
        <taxon>Ascomycota</taxon>
        <taxon>Pezizomycotina</taxon>
        <taxon>Dothideomycetes</taxon>
        <taxon>Dothideomycetes incertae sedis</taxon>
        <taxon>Botryosphaeriales</taxon>
        <taxon>Phyllostictaceae</taxon>
        <taxon>Phyllosticta</taxon>
    </lineage>
</organism>
<gene>
    <name evidence="2" type="ORF">IWZ03DRAFT_319303</name>
</gene>
<comment type="caution">
    <text evidence="2">The sequence shown here is derived from an EMBL/GenBank/DDBJ whole genome shotgun (WGS) entry which is preliminary data.</text>
</comment>
<dbReference type="Proteomes" id="UP001363622">
    <property type="component" value="Unassembled WGS sequence"/>
</dbReference>
<proteinExistence type="predicted"/>
<accession>A0ABR1KEU4</accession>
<sequence>MGGQAFKVDGFEAPRIPTALYEDLKLRYTATLADFYDNVTCASAAVWKADHGDIDMLVEGPRPGVTPGRISEALGAKAYKDNGPVVSYAMPHPETAGAIVQLDVQLCPQGYLRWQQFQASNGDLGQIIGVIIRSMGLTATDKGLFVRIAEIESSDKKASMIYLTHNPDTHIEFLGLDGQKLRKEFDSEEDLFHWVAGCRFLNRQSIIQMQDGPVEGEKHNDRARRQKRGMYRAFVEDFMVSNPELGNACQWDRAKVLQEALEIFGRREEYDLKLAAYTEQEREKALWNAIREAIPRHGPSLKIIIRGLHRFVSVDNGELKLHETPVPEEEKTPWVRGLDQDGEKNILAWVGQNWETVRVKEKTHANAKKAPTSSTAHITEDCQTEHAAKKKLNNGAEAVPVPPSSAEENS</sequence>
<keyword evidence="3" id="KW-1185">Reference proteome</keyword>
<feature type="region of interest" description="Disordered" evidence="1">
    <location>
        <begin position="363"/>
        <end position="410"/>
    </location>
</feature>